<reference evidence="8" key="4">
    <citation type="submission" date="2019-07" db="EMBL/GenBank/DDBJ databases">
        <authorList>
            <person name="Ross B.D."/>
            <person name="Verster A.J."/>
            <person name="Radey M.C."/>
            <person name="Schmidtke D.T."/>
            <person name="Pope C.E."/>
            <person name="Hoffman L.R."/>
            <person name="Hajjar A."/>
            <person name="Peterson S.B."/>
            <person name="Borenstein E."/>
            <person name="Mougous J.D."/>
        </authorList>
    </citation>
    <scope>NUCLEOTIDE SEQUENCE</scope>
    <source>
        <strain evidence="8">3725 D1 iv</strain>
    </source>
</reference>
<dbReference type="RefSeq" id="WP_004310382.1">
    <property type="nucleotide sequence ID" value="NZ_CAKJYS010000001.1"/>
</dbReference>
<dbReference type="CDD" id="cd01392">
    <property type="entry name" value="HTH_LacI"/>
    <property type="match status" value="1"/>
</dbReference>
<evidence type="ECO:0000313" key="9">
    <source>
        <dbReference type="Proteomes" id="UP000318823"/>
    </source>
</evidence>
<evidence type="ECO:0000313" key="6">
    <source>
        <dbReference type="EMBL" id="KAA4661693.1"/>
    </source>
</evidence>
<dbReference type="PANTHER" id="PTHR30146">
    <property type="entry name" value="LACI-RELATED TRANSCRIPTIONAL REPRESSOR"/>
    <property type="match status" value="1"/>
</dbReference>
<evidence type="ECO:0000256" key="3">
    <source>
        <dbReference type="ARBA" id="ARBA00023163"/>
    </source>
</evidence>
<keyword evidence="3" id="KW-0804">Transcription</keyword>
<reference evidence="7" key="5">
    <citation type="submission" date="2022-10" db="EMBL/GenBank/DDBJ databases">
        <title>Human gut microbiome strain richness.</title>
        <authorList>
            <person name="Chen-Liaw A."/>
        </authorList>
    </citation>
    <scope>NUCLEOTIDE SEQUENCE</scope>
    <source>
        <strain evidence="7">BSD2780120875st1_E1_BSD2780120875_150330</strain>
    </source>
</reference>
<accession>A0A139LCE1</accession>
<evidence type="ECO:0000313" key="7">
    <source>
        <dbReference type="EMBL" id="MDC2740657.1"/>
    </source>
</evidence>
<dbReference type="SUPFAM" id="SSF53822">
    <property type="entry name" value="Periplasmic binding protein-like I"/>
    <property type="match status" value="1"/>
</dbReference>
<reference evidence="9" key="1">
    <citation type="journal article" date="2018" name="J. Anim. Genet.">
        <title>Acquired interbacterial defense systems protect against interspecies antagonism in the human gut microbiome.</title>
        <authorList>
            <person name="Ross B.D."/>
            <person name="Verster A.J."/>
            <person name="Radey M.C."/>
            <person name="Schmidtke D.T."/>
            <person name="Pope C.E."/>
            <person name="Hoffman L.R."/>
            <person name="Hajjar A."/>
            <person name="Peterson S.B."/>
            <person name="Borenstein E."/>
            <person name="Mougous J."/>
        </authorList>
    </citation>
    <scope>NUCLEOTIDE SEQUENCE [LARGE SCALE GENOMIC DNA]</scope>
    <source>
        <strain evidence="9">3725 D1 iv</strain>
    </source>
</reference>
<feature type="domain" description="HTH lacI-type" evidence="4">
    <location>
        <begin position="3"/>
        <end position="60"/>
    </location>
</feature>
<dbReference type="PROSITE" id="PS50932">
    <property type="entry name" value="HTH_LACI_2"/>
    <property type="match status" value="1"/>
</dbReference>
<dbReference type="InterPro" id="IPR010982">
    <property type="entry name" value="Lambda_DNA-bd_dom_sf"/>
</dbReference>
<dbReference type="InterPro" id="IPR028082">
    <property type="entry name" value="Peripla_BP_I"/>
</dbReference>
<evidence type="ECO:0000313" key="11">
    <source>
        <dbReference type="Proteomes" id="UP000435985"/>
    </source>
</evidence>
<keyword evidence="1" id="KW-0805">Transcription regulation</keyword>
<dbReference type="Proteomes" id="UP001219389">
    <property type="component" value="Unassembled WGS sequence"/>
</dbReference>
<dbReference type="EMBL" id="VWLB01000040">
    <property type="protein sequence ID" value="KAA3925007.1"/>
    <property type="molecule type" value="Genomic_DNA"/>
</dbReference>
<evidence type="ECO:0000259" key="4">
    <source>
        <dbReference type="PROSITE" id="PS50932"/>
    </source>
</evidence>
<evidence type="ECO:0000313" key="12">
    <source>
        <dbReference type="Proteomes" id="UP001219389"/>
    </source>
</evidence>
<dbReference type="SUPFAM" id="SSF47413">
    <property type="entry name" value="lambda repressor-like DNA-binding domains"/>
    <property type="match status" value="1"/>
</dbReference>
<dbReference type="Pfam" id="PF00356">
    <property type="entry name" value="LacI"/>
    <property type="match status" value="1"/>
</dbReference>
<evidence type="ECO:0000256" key="1">
    <source>
        <dbReference type="ARBA" id="ARBA00023015"/>
    </source>
</evidence>
<evidence type="ECO:0000313" key="10">
    <source>
        <dbReference type="Proteomes" id="UP000365824"/>
    </source>
</evidence>
<evidence type="ECO:0000313" key="8">
    <source>
        <dbReference type="EMBL" id="QDM10805.1"/>
    </source>
</evidence>
<proteinExistence type="predicted"/>
<dbReference type="InterPro" id="IPR001761">
    <property type="entry name" value="Peripla_BP/Lac1_sug-bd_dom"/>
</dbReference>
<dbReference type="GO" id="GO:0003700">
    <property type="term" value="F:DNA-binding transcription factor activity"/>
    <property type="evidence" value="ECO:0007669"/>
    <property type="project" value="TreeGrafter"/>
</dbReference>
<evidence type="ECO:0000313" key="5">
    <source>
        <dbReference type="EMBL" id="KAA3925007.1"/>
    </source>
</evidence>
<organism evidence="7 12">
    <name type="scientific">Bacteroides ovatus</name>
    <dbReference type="NCBI Taxonomy" id="28116"/>
    <lineage>
        <taxon>Bacteria</taxon>
        <taxon>Pseudomonadati</taxon>
        <taxon>Bacteroidota</taxon>
        <taxon>Bacteroidia</taxon>
        <taxon>Bacteroidales</taxon>
        <taxon>Bacteroidaceae</taxon>
        <taxon>Bacteroides</taxon>
    </lineage>
</organism>
<dbReference type="AlphaFoldDB" id="A0A139LCE1"/>
<dbReference type="PANTHER" id="PTHR30146:SF109">
    <property type="entry name" value="HTH-TYPE TRANSCRIPTIONAL REGULATOR GALS"/>
    <property type="match status" value="1"/>
</dbReference>
<protein>
    <submittedName>
        <fullName evidence="7">LacI family DNA-binding transcriptional regulator</fullName>
    </submittedName>
    <submittedName>
        <fullName evidence="5">LacI family transcriptional regulator</fullName>
    </submittedName>
</protein>
<dbReference type="Proteomes" id="UP000435985">
    <property type="component" value="Unassembled WGS sequence"/>
</dbReference>
<keyword evidence="2 7" id="KW-0238">DNA-binding</keyword>
<reference evidence="10 11" key="3">
    <citation type="journal article" date="2019" name="Nat. Med.">
        <title>A library of human gut bacterial isolates paired with longitudinal multiomics data enables mechanistic microbiome research.</title>
        <authorList>
            <person name="Poyet M."/>
            <person name="Groussin M."/>
            <person name="Gibbons S.M."/>
            <person name="Avila-Pacheco J."/>
            <person name="Jiang X."/>
            <person name="Kearney S.M."/>
            <person name="Perrotta A.R."/>
            <person name="Berdy B."/>
            <person name="Zhao S."/>
            <person name="Lieberman T.D."/>
            <person name="Swanson P.K."/>
            <person name="Smith M."/>
            <person name="Roesemann S."/>
            <person name="Alexander J.E."/>
            <person name="Rich S.A."/>
            <person name="Livny J."/>
            <person name="Vlamakis H."/>
            <person name="Clish C."/>
            <person name="Bullock K."/>
            <person name="Deik A."/>
            <person name="Scott J."/>
            <person name="Pierce K.A."/>
            <person name="Xavier R.J."/>
            <person name="Alm E.J."/>
        </authorList>
    </citation>
    <scope>NUCLEOTIDE SEQUENCE [LARGE SCALE GENOMIC DNA]</scope>
    <source>
        <strain evidence="6 11">BIOML-A14</strain>
        <strain evidence="5 10">BIOML-A160</strain>
    </source>
</reference>
<dbReference type="Pfam" id="PF00532">
    <property type="entry name" value="Peripla_BP_1"/>
    <property type="match status" value="1"/>
</dbReference>
<dbReference type="GeneID" id="69482797"/>
<dbReference type="Gene3D" id="1.10.260.40">
    <property type="entry name" value="lambda repressor-like DNA-binding domains"/>
    <property type="match status" value="1"/>
</dbReference>
<dbReference type="Proteomes" id="UP000318823">
    <property type="component" value="Chromosome"/>
</dbReference>
<reference evidence="8" key="2">
    <citation type="journal article" date="2018" name="Nature">
        <title>Human gut bacteria contain acquired interbacterial defence systems.</title>
        <authorList>
            <person name="Ross B.D."/>
            <person name="Verster A.J."/>
            <person name="Radey M.C."/>
            <person name="Schmidtke D.T."/>
            <person name="Pope C.E."/>
            <person name="Hoffman L.R."/>
            <person name="Hajjar A."/>
            <person name="Peterson S.B."/>
            <person name="Borenstein E."/>
            <person name="Mougous J."/>
        </authorList>
    </citation>
    <scope>NUCLEOTIDE SEQUENCE</scope>
    <source>
        <strain evidence="8">3725 D1 iv</strain>
    </source>
</reference>
<dbReference type="InterPro" id="IPR000843">
    <property type="entry name" value="HTH_LacI"/>
</dbReference>
<dbReference type="EMBL" id="JAQNZF010000001">
    <property type="protein sequence ID" value="MDC2740657.1"/>
    <property type="molecule type" value="Genomic_DNA"/>
</dbReference>
<dbReference type="Proteomes" id="UP000365824">
    <property type="component" value="Unassembled WGS sequence"/>
</dbReference>
<dbReference type="GO" id="GO:0000976">
    <property type="term" value="F:transcription cis-regulatory region binding"/>
    <property type="evidence" value="ECO:0007669"/>
    <property type="project" value="TreeGrafter"/>
</dbReference>
<gene>
    <name evidence="8" type="ORF">DYI28_20065</name>
    <name evidence="6" type="ORF">F3B98_22015</name>
    <name evidence="5" type="ORF">F3F25_20770</name>
    <name evidence="7" type="ORF">PO382_00295</name>
</gene>
<evidence type="ECO:0000256" key="2">
    <source>
        <dbReference type="ARBA" id="ARBA00023125"/>
    </source>
</evidence>
<sequence>MKTSLKDIAETLKLSKTTISWVLSGKGDEKGISLATQEKVFQCAKQLNYQPNLLARSLNTGISGTIGLIIPDITDSFYSKVARSIEKEAETQGYSLMICSSESEIERENRMIRLFKAKQVDGIIVAPTKVSKIEIQNLVKEGYPLVLFDRYFPEMQTNYIIIDNEGSSYELVKKMIDNGSSKIAIITTNPHLRTMNMRREGYARALIEANLPVDPDLYGEVTFVDYEKNVFKTLDQIFSKVPDVDGFFFTTHILALEAFRYFYEKGININKGYELACIHGVSAFRVLAPNMNIARMPIEEIGKNAVRILLGDIKYRLENSTEKKEVETLVLPCSLP</sequence>
<dbReference type="EMBL" id="CP041395">
    <property type="protein sequence ID" value="QDM10805.1"/>
    <property type="molecule type" value="Genomic_DNA"/>
</dbReference>
<name>A0A139LCE1_BACOV</name>
<dbReference type="EMBL" id="VWFO01000037">
    <property type="protein sequence ID" value="KAA4661693.1"/>
    <property type="molecule type" value="Genomic_DNA"/>
</dbReference>
<dbReference type="Gene3D" id="3.40.50.2300">
    <property type="match status" value="2"/>
</dbReference>
<dbReference type="SMART" id="SM00354">
    <property type="entry name" value="HTH_LACI"/>
    <property type="match status" value="1"/>
</dbReference>